<evidence type="ECO:0000259" key="4">
    <source>
        <dbReference type="Pfam" id="PF14283"/>
    </source>
</evidence>
<dbReference type="Pfam" id="PF14283">
    <property type="entry name" value="CD1107-like"/>
    <property type="match status" value="1"/>
</dbReference>
<keyword evidence="3" id="KW-0732">Signal</keyword>
<dbReference type="EMBL" id="FOXO01000025">
    <property type="protein sequence ID" value="SFQ22970.1"/>
    <property type="molecule type" value="Genomic_DNA"/>
</dbReference>
<feature type="region of interest" description="Disordered" evidence="1">
    <location>
        <begin position="39"/>
        <end position="72"/>
    </location>
</feature>
<dbReference type="InterPro" id="IPR025376">
    <property type="entry name" value="CD1107-like_dom"/>
</dbReference>
<keyword evidence="2" id="KW-0812">Transmembrane</keyword>
<dbReference type="Proteomes" id="UP000182624">
    <property type="component" value="Unassembled WGS sequence"/>
</dbReference>
<feature type="domain" description="Mobile element protein CD1107-like" evidence="4">
    <location>
        <begin position="58"/>
        <end position="182"/>
    </location>
</feature>
<feature type="chain" id="PRO_5010318765" description="Mobile element protein CD1107-like domain-containing protein" evidence="3">
    <location>
        <begin position="32"/>
        <end position="221"/>
    </location>
</feature>
<feature type="region of interest" description="Disordered" evidence="1">
    <location>
        <begin position="192"/>
        <end position="221"/>
    </location>
</feature>
<feature type="compositionally biased region" description="Acidic residues" evidence="1">
    <location>
        <begin position="212"/>
        <end position="221"/>
    </location>
</feature>
<sequence>MKQKIKALLLRTAIITATIFGMAGPSITAYAHVDPADIEAEETEPEPPAYDETEKMGPLTPDGNLTIVDDYGDPDKSGKQFITVTTKNGNIFYIIIDRDDEGESTVHFLNLVDERDILSLLDEDEIKELKGETDEEEMPAPVVEEPKEEPEPEPEPEKKGGSKVALIVIILLLAGAGGFYIYSNRDEFIHKEKEDPDKDFQEDEEKNVLDNVPEENENPEE</sequence>
<organism evidence="5 6">
    <name type="scientific">Butyrivibrio proteoclasticus</name>
    <dbReference type="NCBI Taxonomy" id="43305"/>
    <lineage>
        <taxon>Bacteria</taxon>
        <taxon>Bacillati</taxon>
        <taxon>Bacillota</taxon>
        <taxon>Clostridia</taxon>
        <taxon>Lachnospirales</taxon>
        <taxon>Lachnospiraceae</taxon>
        <taxon>Butyrivibrio</taxon>
    </lineage>
</organism>
<accession>A0A1I5WTC4</accession>
<feature type="transmembrane region" description="Helical" evidence="2">
    <location>
        <begin position="164"/>
        <end position="183"/>
    </location>
</feature>
<dbReference type="AlphaFoldDB" id="A0A1I5WTC4"/>
<evidence type="ECO:0000256" key="1">
    <source>
        <dbReference type="SAM" id="MobiDB-lite"/>
    </source>
</evidence>
<reference evidence="6" key="1">
    <citation type="submission" date="2016-10" db="EMBL/GenBank/DDBJ databases">
        <authorList>
            <person name="Varghese N."/>
            <person name="Submissions S."/>
        </authorList>
    </citation>
    <scope>NUCLEOTIDE SEQUENCE [LARGE SCALE GENOMIC DNA]</scope>
    <source>
        <strain evidence="6">P18</strain>
    </source>
</reference>
<evidence type="ECO:0000256" key="2">
    <source>
        <dbReference type="SAM" id="Phobius"/>
    </source>
</evidence>
<name>A0A1I5WTC4_9FIRM</name>
<evidence type="ECO:0000313" key="6">
    <source>
        <dbReference type="Proteomes" id="UP000182624"/>
    </source>
</evidence>
<feature type="signal peptide" evidence="3">
    <location>
        <begin position="1"/>
        <end position="31"/>
    </location>
</feature>
<dbReference type="RefSeq" id="WP_074890393.1">
    <property type="nucleotide sequence ID" value="NZ_FOXO01000025.1"/>
</dbReference>
<keyword evidence="2" id="KW-1133">Transmembrane helix</keyword>
<feature type="compositionally biased region" description="Acidic residues" evidence="1">
    <location>
        <begin position="39"/>
        <end position="51"/>
    </location>
</feature>
<evidence type="ECO:0000313" key="5">
    <source>
        <dbReference type="EMBL" id="SFQ22970.1"/>
    </source>
</evidence>
<gene>
    <name evidence="5" type="ORF">SAMN04487928_12517</name>
</gene>
<protein>
    <recommendedName>
        <fullName evidence="4">Mobile element protein CD1107-like domain-containing protein</fullName>
    </recommendedName>
</protein>
<proteinExistence type="predicted"/>
<evidence type="ECO:0000256" key="3">
    <source>
        <dbReference type="SAM" id="SignalP"/>
    </source>
</evidence>
<feature type="region of interest" description="Disordered" evidence="1">
    <location>
        <begin position="129"/>
        <end position="160"/>
    </location>
</feature>
<keyword evidence="6" id="KW-1185">Reference proteome</keyword>
<keyword evidence="2" id="KW-0472">Membrane</keyword>